<dbReference type="InterPro" id="IPR057699">
    <property type="entry name" value="DUF7939"/>
</dbReference>
<evidence type="ECO:0000256" key="1">
    <source>
        <dbReference type="SAM" id="Phobius"/>
    </source>
</evidence>
<sequence>MIPRCSYIYILLLFFISASSVYAASFTASVDRTQLNAGESFELVLESDDTAQFLTPDLTPLQSHFTLLSSKQVNRFTDPQPPVTQWILTLLPKQTGFVVIPPISLGELNSAPINLTIREAKDAGLPTLEPVYIDSQLQHESVYVQAQLLLTLRVYHAVPLFADGNLTPLLIDNARVEQLGKPHAFEQHINGVRHGVIEFNYAIFPQQSGDFTIPSQTFSASFAGSGSNTTAPFASQAGQRITVKSAQIPLQVKPIPDIYPKDAVWLPAQQLDLKQQWTPSLDTILTTGSAATRLLTLTAQGLPSSQLPSLAPNPTHNYKTYIDQPLLSHKFSENGLFSSRSERHALVFHQSGQQKIAAVKLPWWNTITDQLEYAQLDALNLSITAQSDAPRAAPLTNDTSPLYYNRALLHPQQLLFWQLLSLCFMLLSVFALALWWRARHQPAVIAPVSHNAPSARSLQEDLKRACLANDPHSTRQALDAWARQHTETLADMAARDTNLSTALEQLNSALYSESTVPWQGKDLWQAILQLSFAQSSQTDDNEQLPPLYPP</sequence>
<keyword evidence="1" id="KW-0472">Membrane</keyword>
<feature type="chain" id="PRO_5046315741" evidence="2">
    <location>
        <begin position="24"/>
        <end position="550"/>
    </location>
</feature>
<name>A0ABU5GSX3_9GAMM</name>
<dbReference type="Pfam" id="PF13584">
    <property type="entry name" value="BatD"/>
    <property type="match status" value="1"/>
</dbReference>
<dbReference type="PANTHER" id="PTHR40940:SF1">
    <property type="entry name" value="PROTEIN BATD"/>
    <property type="match status" value="1"/>
</dbReference>
<evidence type="ECO:0000313" key="5">
    <source>
        <dbReference type="Proteomes" id="UP001294570"/>
    </source>
</evidence>
<dbReference type="Pfam" id="PF25607">
    <property type="entry name" value="DUF7939"/>
    <property type="match status" value="1"/>
</dbReference>
<dbReference type="RefSeq" id="WP_321554175.1">
    <property type="nucleotide sequence ID" value="NZ_JAXIVU010000018.1"/>
</dbReference>
<keyword evidence="1" id="KW-0812">Transmembrane</keyword>
<organism evidence="4 5">
    <name type="scientific">Denitrificimonas halotolerans</name>
    <dbReference type="NCBI Taxonomy" id="3098930"/>
    <lineage>
        <taxon>Bacteria</taxon>
        <taxon>Pseudomonadati</taxon>
        <taxon>Pseudomonadota</taxon>
        <taxon>Gammaproteobacteria</taxon>
        <taxon>Pseudomonadales</taxon>
        <taxon>Pseudomonadaceae</taxon>
        <taxon>Denitrificimonas</taxon>
    </lineage>
</organism>
<dbReference type="EMBL" id="JAXIVU010000018">
    <property type="protein sequence ID" value="MDY7220089.1"/>
    <property type="molecule type" value="Genomic_DNA"/>
</dbReference>
<reference evidence="4 5" key="1">
    <citation type="submission" date="2023-12" db="EMBL/GenBank/DDBJ databases">
        <title>Denitrificimonas halotolerans sp. nov.,a novel species isolated from landfill leachate.</title>
        <authorList>
            <person name="Wang S."/>
        </authorList>
    </citation>
    <scope>NUCLEOTIDE SEQUENCE [LARGE SCALE GENOMIC DNA]</scope>
    <source>
        <strain evidence="4 5">JX-1</strain>
    </source>
</reference>
<keyword evidence="1" id="KW-1133">Transmembrane helix</keyword>
<evidence type="ECO:0000313" key="4">
    <source>
        <dbReference type="EMBL" id="MDY7220089.1"/>
    </source>
</evidence>
<keyword evidence="2" id="KW-0732">Signal</keyword>
<evidence type="ECO:0000259" key="3">
    <source>
        <dbReference type="Pfam" id="PF25607"/>
    </source>
</evidence>
<protein>
    <submittedName>
        <fullName evidence="4">BatD family protein</fullName>
    </submittedName>
</protein>
<proteinExistence type="predicted"/>
<dbReference type="Proteomes" id="UP001294570">
    <property type="component" value="Unassembled WGS sequence"/>
</dbReference>
<accession>A0ABU5GSX3</accession>
<gene>
    <name evidence="4" type="ORF">TOI97_11000</name>
</gene>
<feature type="signal peptide" evidence="2">
    <location>
        <begin position="1"/>
        <end position="23"/>
    </location>
</feature>
<dbReference type="InterPro" id="IPR025738">
    <property type="entry name" value="BatD"/>
</dbReference>
<feature type="transmembrane region" description="Helical" evidence="1">
    <location>
        <begin position="415"/>
        <end position="436"/>
    </location>
</feature>
<comment type="caution">
    <text evidence="4">The sequence shown here is derived from an EMBL/GenBank/DDBJ whole genome shotgun (WGS) entry which is preliminary data.</text>
</comment>
<feature type="domain" description="DUF7939" evidence="3">
    <location>
        <begin position="457"/>
        <end position="531"/>
    </location>
</feature>
<keyword evidence="5" id="KW-1185">Reference proteome</keyword>
<evidence type="ECO:0000256" key="2">
    <source>
        <dbReference type="SAM" id="SignalP"/>
    </source>
</evidence>
<dbReference type="PANTHER" id="PTHR40940">
    <property type="entry name" value="PROTEIN BATD-RELATED"/>
    <property type="match status" value="1"/>
</dbReference>